<dbReference type="InterPro" id="IPR007197">
    <property type="entry name" value="rSAM"/>
</dbReference>
<evidence type="ECO:0000259" key="7">
    <source>
        <dbReference type="PROSITE" id="PS51918"/>
    </source>
</evidence>
<dbReference type="Pfam" id="PF04055">
    <property type="entry name" value="Radical_SAM"/>
    <property type="match status" value="1"/>
</dbReference>
<dbReference type="InterPro" id="IPR013785">
    <property type="entry name" value="Aldolase_TIM"/>
</dbReference>
<dbReference type="InterPro" id="IPR006158">
    <property type="entry name" value="Cobalamin-bd"/>
</dbReference>
<dbReference type="Gene3D" id="3.40.50.280">
    <property type="entry name" value="Cobalamin-binding domain"/>
    <property type="match status" value="1"/>
</dbReference>
<feature type="domain" description="B12-binding" evidence="6">
    <location>
        <begin position="64"/>
        <end position="205"/>
    </location>
</feature>
<dbReference type="PROSITE" id="PS51332">
    <property type="entry name" value="B12_BINDING"/>
    <property type="match status" value="1"/>
</dbReference>
<dbReference type="SUPFAM" id="SSF102114">
    <property type="entry name" value="Radical SAM enzymes"/>
    <property type="match status" value="1"/>
</dbReference>
<dbReference type="InterPro" id="IPR006638">
    <property type="entry name" value="Elp3/MiaA/NifB-like_rSAM"/>
</dbReference>
<dbReference type="RefSeq" id="WP_214155352.1">
    <property type="nucleotide sequence ID" value="NZ_JAHBAY010000003.1"/>
</dbReference>
<keyword evidence="2" id="KW-0949">S-adenosyl-L-methionine</keyword>
<keyword evidence="4" id="KW-0408">Iron</keyword>
<dbReference type="InterPro" id="IPR058240">
    <property type="entry name" value="rSAM_sf"/>
</dbReference>
<organism evidence="8 9">
    <name type="scientific">Kineosporia corallincola</name>
    <dbReference type="NCBI Taxonomy" id="2835133"/>
    <lineage>
        <taxon>Bacteria</taxon>
        <taxon>Bacillati</taxon>
        <taxon>Actinomycetota</taxon>
        <taxon>Actinomycetes</taxon>
        <taxon>Kineosporiales</taxon>
        <taxon>Kineosporiaceae</taxon>
        <taxon>Kineosporia</taxon>
    </lineage>
</organism>
<comment type="cofactor">
    <cofactor evidence="1">
        <name>[4Fe-4S] cluster</name>
        <dbReference type="ChEBI" id="CHEBI:49883"/>
    </cofactor>
</comment>
<reference evidence="8 9" key="1">
    <citation type="submission" date="2021-05" db="EMBL/GenBank/DDBJ databases">
        <title>Kineosporia and Streptomyces sp. nov. two new marine actinobacteria isolated from Coral.</title>
        <authorList>
            <person name="Buangrab K."/>
            <person name="Sutthacheep M."/>
            <person name="Yeemin T."/>
            <person name="Harunari E."/>
            <person name="Igarashi Y."/>
            <person name="Kanchanasin P."/>
            <person name="Tanasupawat S."/>
            <person name="Phongsopitanun W."/>
        </authorList>
    </citation>
    <scope>NUCLEOTIDE SEQUENCE [LARGE SCALE GENOMIC DNA]</scope>
    <source>
        <strain evidence="8 9">J2-2</strain>
    </source>
</reference>
<dbReference type="PANTHER" id="PTHR43409:SF7">
    <property type="entry name" value="BLL1977 PROTEIN"/>
    <property type="match status" value="1"/>
</dbReference>
<dbReference type="InterPro" id="IPR023984">
    <property type="entry name" value="rSAM_ocin_1"/>
</dbReference>
<evidence type="ECO:0000313" key="9">
    <source>
        <dbReference type="Proteomes" id="UP001197247"/>
    </source>
</evidence>
<dbReference type="PANTHER" id="PTHR43409">
    <property type="entry name" value="ANAEROBIC MAGNESIUM-PROTOPORPHYRIN IX MONOMETHYL ESTER CYCLASE-RELATED"/>
    <property type="match status" value="1"/>
</dbReference>
<keyword evidence="9" id="KW-1185">Reference proteome</keyword>
<evidence type="ECO:0000256" key="2">
    <source>
        <dbReference type="ARBA" id="ARBA00022691"/>
    </source>
</evidence>
<dbReference type="SFLD" id="SFLDS00029">
    <property type="entry name" value="Radical_SAM"/>
    <property type="match status" value="1"/>
</dbReference>
<evidence type="ECO:0000256" key="1">
    <source>
        <dbReference type="ARBA" id="ARBA00001966"/>
    </source>
</evidence>
<dbReference type="NCBIfam" id="TIGR03975">
    <property type="entry name" value="rSAM_ocin_1"/>
    <property type="match status" value="1"/>
</dbReference>
<dbReference type="CDD" id="cd02068">
    <property type="entry name" value="radical_SAM_B12_BD"/>
    <property type="match status" value="1"/>
</dbReference>
<gene>
    <name evidence="8" type="ORF">KIH74_09005</name>
</gene>
<dbReference type="SMART" id="SM00729">
    <property type="entry name" value="Elp3"/>
    <property type="match status" value="1"/>
</dbReference>
<evidence type="ECO:0000313" key="8">
    <source>
        <dbReference type="EMBL" id="MBT0769062.1"/>
    </source>
</evidence>
<evidence type="ECO:0000259" key="6">
    <source>
        <dbReference type="PROSITE" id="PS51332"/>
    </source>
</evidence>
<name>A0ABS5TDA3_9ACTN</name>
<accession>A0ABS5TDA3</accession>
<keyword evidence="5" id="KW-0411">Iron-sulfur</keyword>
<protein>
    <submittedName>
        <fullName evidence="8">RiPP maturation radical SAM C-methyltransferase</fullName>
    </submittedName>
</protein>
<evidence type="ECO:0000256" key="3">
    <source>
        <dbReference type="ARBA" id="ARBA00022723"/>
    </source>
</evidence>
<dbReference type="Gene3D" id="3.20.20.70">
    <property type="entry name" value="Aldolase class I"/>
    <property type="match status" value="1"/>
</dbReference>
<dbReference type="SFLD" id="SFLDF00324">
    <property type="entry name" value="bacteriocin_maturation"/>
    <property type="match status" value="1"/>
</dbReference>
<dbReference type="EMBL" id="JAHBAY010000003">
    <property type="protein sequence ID" value="MBT0769062.1"/>
    <property type="molecule type" value="Genomic_DNA"/>
</dbReference>
<dbReference type="CDD" id="cd01335">
    <property type="entry name" value="Radical_SAM"/>
    <property type="match status" value="1"/>
</dbReference>
<dbReference type="Proteomes" id="UP001197247">
    <property type="component" value="Unassembled WGS sequence"/>
</dbReference>
<sequence>MKVLLINMPFGAVRPAIGPSLLKAALDARGWPTTIAYLNLRFARSLGVQDFTYIADRSPTQSLAGDWVFAETLFGPRPDEEYLNVFRERFGRFGPCDAQIATLRRARRHAGPFIEECLREIDWAHYDVIGFTSTFTQNVASLSLARRIKQEHPTKTIVFGGANCENEMGVALHRMFGWVDFVCSGEGDISFPALIEALESGAGPHAVPGIISRRDGESVYVSLTPERVRDLDVLPYPDFTDYFEQLPGTGAAGDSILMESSRGCWWGEKHHCTFCGLNGSAMTFRSKSADRVLAEITEQTRRYPASQVEMVDNILDMAYFRDLLPELARRQLKLGLFYETKANLTKDQVREMLAAGVTAIQPGIESFSTPVLRIMRKGTTAMQNIQLLKWCRELGMKVYWNLLYGFPGEDPEDYREMAAVVAQLTHLDPPQGLGSIRLDRFSPNFESSGALGFSNVRPDRSYGYVYGRPESELMQLAYYFEHDYADARDPHDYVAGVETEMRRWFGAAGGRGLVSVDHGEHLAVWDFRPVAVRRLTVLRGAERALYLFCDAQHALPAITTFGAGQGMTAEAVRETLDRLVADRLMLALDRRYLSLAVARPGRPAGSVPVLGF</sequence>
<evidence type="ECO:0000256" key="5">
    <source>
        <dbReference type="ARBA" id="ARBA00023014"/>
    </source>
</evidence>
<feature type="domain" description="Radical SAM core" evidence="7">
    <location>
        <begin position="250"/>
        <end position="483"/>
    </location>
</feature>
<dbReference type="PROSITE" id="PS51918">
    <property type="entry name" value="RADICAL_SAM"/>
    <property type="match status" value="1"/>
</dbReference>
<comment type="caution">
    <text evidence="8">The sequence shown here is derived from an EMBL/GenBank/DDBJ whole genome shotgun (WGS) entry which is preliminary data.</text>
</comment>
<dbReference type="InterPro" id="IPR051198">
    <property type="entry name" value="BchE-like"/>
</dbReference>
<evidence type="ECO:0000256" key="4">
    <source>
        <dbReference type="ARBA" id="ARBA00023004"/>
    </source>
</evidence>
<proteinExistence type="predicted"/>
<dbReference type="SFLD" id="SFLDG01082">
    <property type="entry name" value="B12-binding_domain_containing"/>
    <property type="match status" value="1"/>
</dbReference>
<keyword evidence="3" id="KW-0479">Metal-binding</keyword>